<evidence type="ECO:0000313" key="4">
    <source>
        <dbReference type="Proteomes" id="UP000050437"/>
    </source>
</evidence>
<dbReference type="Proteomes" id="UP000278162">
    <property type="component" value="Unassembled WGS sequence"/>
</dbReference>
<dbReference type="AlphaFoldDB" id="A0A059UPV1"/>
<reference evidence="3 5" key="2">
    <citation type="submission" date="2018-10" db="EMBL/GenBank/DDBJ databases">
        <title>An outbreak of IMP-63 producing strain in France.</title>
        <authorList>
            <person name="Bour M."/>
            <person name="Liapis E."/>
            <person name="Plesiat P."/>
        </authorList>
    </citation>
    <scope>NUCLEOTIDE SEQUENCE [LARGE SCALE GENOMIC DNA]</scope>
    <source>
        <strain evidence="3 5">12917</strain>
    </source>
</reference>
<evidence type="ECO:0000256" key="1">
    <source>
        <dbReference type="SAM" id="SignalP"/>
    </source>
</evidence>
<dbReference type="RefSeq" id="WP_015268503.1">
    <property type="nucleotide sequence ID" value="NZ_CP007620.1"/>
</dbReference>
<evidence type="ECO:0000313" key="5">
    <source>
        <dbReference type="Proteomes" id="UP000278162"/>
    </source>
</evidence>
<keyword evidence="2" id="KW-0347">Helicase</keyword>
<sequence length="105" mass="10790">MSRKYLIGAALMLSLAGTANATSFVVTTDAVVGAVAASTDATSDISSSFRDDKIVQAARDDAASFVGSQGDIRGAKLESAFLHIRSQMPTLQASDAQLAQAILAL</sequence>
<comment type="caution">
    <text evidence="2">The sequence shown here is derived from an EMBL/GenBank/DDBJ whole genome shotgun (WGS) entry which is preliminary data.</text>
</comment>
<dbReference type="Proteomes" id="UP000050437">
    <property type="component" value="Unassembled WGS sequence"/>
</dbReference>
<keyword evidence="2" id="KW-0547">Nucleotide-binding</keyword>
<evidence type="ECO:0000313" key="2">
    <source>
        <dbReference type="EMBL" id="KPM66425.1"/>
    </source>
</evidence>
<feature type="chain" id="PRO_5009739942" evidence="1">
    <location>
        <begin position="22"/>
        <end position="105"/>
    </location>
</feature>
<dbReference type="GO" id="GO:0004386">
    <property type="term" value="F:helicase activity"/>
    <property type="evidence" value="ECO:0007669"/>
    <property type="project" value="UniProtKB-KW"/>
</dbReference>
<evidence type="ECO:0000313" key="3">
    <source>
        <dbReference type="EMBL" id="RNF82502.1"/>
    </source>
</evidence>
<protein>
    <submittedName>
        <fullName evidence="3">DUF2388 domain-containing protein</fullName>
    </submittedName>
    <submittedName>
        <fullName evidence="2">Holliday junction resolvasome, helicase subunit</fullName>
    </submittedName>
</protein>
<keyword evidence="1" id="KW-0732">Signal</keyword>
<accession>A0A059UPV1</accession>
<dbReference type="KEGG" id="ppud:DW66_0129"/>
<dbReference type="GeneID" id="97165644"/>
<dbReference type="EMBL" id="LKKS01000055">
    <property type="protein sequence ID" value="KPM66425.1"/>
    <property type="molecule type" value="Genomic_DNA"/>
</dbReference>
<proteinExistence type="predicted"/>
<dbReference type="OrthoDB" id="7022011at2"/>
<dbReference type="InterPro" id="IPR012661">
    <property type="entry name" value="CHP02448"/>
</dbReference>
<organism evidence="2 4">
    <name type="scientific">Pseudomonas putida</name>
    <name type="common">Arthrobacter siderocapsulatus</name>
    <dbReference type="NCBI Taxonomy" id="303"/>
    <lineage>
        <taxon>Bacteria</taxon>
        <taxon>Pseudomonadati</taxon>
        <taxon>Pseudomonadota</taxon>
        <taxon>Gammaproteobacteria</taxon>
        <taxon>Pseudomonadales</taxon>
        <taxon>Pseudomonadaceae</taxon>
        <taxon>Pseudomonas</taxon>
    </lineage>
</organism>
<keyword evidence="2" id="KW-0378">Hydrolase</keyword>
<dbReference type="NCBIfam" id="TIGR02448">
    <property type="entry name" value="conserverd hypothetical protein"/>
    <property type="match status" value="1"/>
</dbReference>
<keyword evidence="2" id="KW-0067">ATP-binding</keyword>
<dbReference type="PATRIC" id="fig|303.167.peg.130"/>
<name>A0A059UPV1_PSEPU</name>
<reference evidence="2 4" key="1">
    <citation type="submission" date="2015-10" db="EMBL/GenBank/DDBJ databases">
        <title>Pseudomonas putida clinical strains.</title>
        <authorList>
            <person name="Molina L."/>
            <person name="Udaondo Z."/>
        </authorList>
    </citation>
    <scope>NUCLEOTIDE SEQUENCE [LARGE SCALE GENOMIC DNA]</scope>
    <source>
        <strain evidence="2 4">HB13667</strain>
    </source>
</reference>
<dbReference type="Pfam" id="PF09498">
    <property type="entry name" value="DUF2388"/>
    <property type="match status" value="1"/>
</dbReference>
<dbReference type="EMBL" id="RJAI01000071">
    <property type="protein sequence ID" value="RNF82502.1"/>
    <property type="molecule type" value="Genomic_DNA"/>
</dbReference>
<gene>
    <name evidence="3" type="ORF">EFK07_25030</name>
    <name evidence="2" type="ORF">HB13667_09400</name>
</gene>
<feature type="signal peptide" evidence="1">
    <location>
        <begin position="1"/>
        <end position="21"/>
    </location>
</feature>